<dbReference type="EMBL" id="CP110509">
    <property type="protein sequence ID" value="WMB28328.1"/>
    <property type="molecule type" value="Genomic_DNA"/>
</dbReference>
<organism evidence="1 2">
    <name type="scientific">Streptococcus didelphis</name>
    <dbReference type="NCBI Taxonomy" id="102886"/>
    <lineage>
        <taxon>Bacteria</taxon>
        <taxon>Bacillati</taxon>
        <taxon>Bacillota</taxon>
        <taxon>Bacilli</taxon>
        <taxon>Lactobacillales</taxon>
        <taxon>Streptococcaceae</taxon>
        <taxon>Streptococcus</taxon>
    </lineage>
</organism>
<reference evidence="2" key="1">
    <citation type="submission" date="2022-10" db="EMBL/GenBank/DDBJ databases">
        <title>Streptococcus didelphis as causative of fatal infections in opossums (Didelphis albiventris).</title>
        <authorList>
            <person name="Breyer G.M."/>
            <person name="Da Silva M.E.R.J."/>
            <person name="Siqueira F.M."/>
        </authorList>
    </citation>
    <scope>NUCLEOTIDE SEQUENCE [LARGE SCALE GENOMIC DNA]</scope>
    <source>
        <strain evidence="2">LBVP101/21</strain>
    </source>
</reference>
<evidence type="ECO:0000313" key="1">
    <source>
        <dbReference type="EMBL" id="WMB28328.1"/>
    </source>
</evidence>
<evidence type="ECO:0000313" key="2">
    <source>
        <dbReference type="Proteomes" id="UP001238096"/>
    </source>
</evidence>
<dbReference type="RefSeq" id="WP_018365869.1">
    <property type="nucleotide sequence ID" value="NZ_CP104407.1"/>
</dbReference>
<gene>
    <name evidence="1" type="ORF">N1496_01350</name>
</gene>
<proteinExistence type="predicted"/>
<protein>
    <submittedName>
        <fullName evidence="1">Uncharacterized protein</fullName>
    </submittedName>
</protein>
<accession>A0ABY9LHK6</accession>
<dbReference type="Proteomes" id="UP001238096">
    <property type="component" value="Chromosome"/>
</dbReference>
<keyword evidence="2" id="KW-1185">Reference proteome</keyword>
<sequence>MKTLKEIYENHSEMPYIHPKYEKELMRKPIAKRNMIRTDEGLLPGHLIMLWRINFGTYSTASPHHKYFYTTYGIHAEQELQWLINNHYVQVDSPFTSMKELAAPQLKEFLKEKGVQGLSKMKRSDLEGAILEHYSEEEFGSLFEVRSYSLLEKGITALKKYPEVIDKHPQKKY</sequence>
<name>A0ABY9LHK6_9STRE</name>